<protein>
    <submittedName>
        <fullName evidence="1">Uncharacterized protein</fullName>
    </submittedName>
</protein>
<dbReference type="Pfam" id="PF13306">
    <property type="entry name" value="LRR_5"/>
    <property type="match status" value="1"/>
</dbReference>
<sequence>MSKKTKNKAKAARRQRLERIGEEAFMNASNLRGFPFSSLLNDIGRQAFMNCSSMLEVNLSCTKVRIIRSGTFRGCISVTMVHFPPRLRLVEVSAFKDCTSLSRILNLCRGVVIEDGAFEGVPGYHQITHL</sequence>
<evidence type="ECO:0000313" key="1">
    <source>
        <dbReference type="EMBL" id="CAJ1949658.1"/>
    </source>
</evidence>
<reference evidence="1" key="1">
    <citation type="submission" date="2023-08" db="EMBL/GenBank/DDBJ databases">
        <authorList>
            <person name="Audoor S."/>
            <person name="Bilcke G."/>
        </authorList>
    </citation>
    <scope>NUCLEOTIDE SEQUENCE</scope>
</reference>
<name>A0AAD2FQS2_9STRA</name>
<accession>A0AAD2FQS2</accession>
<dbReference type="InterPro" id="IPR032675">
    <property type="entry name" value="LRR_dom_sf"/>
</dbReference>
<comment type="caution">
    <text evidence="1">The sequence shown here is derived from an EMBL/GenBank/DDBJ whole genome shotgun (WGS) entry which is preliminary data.</text>
</comment>
<gene>
    <name evidence="1" type="ORF">CYCCA115_LOCUS12207</name>
</gene>
<dbReference type="SUPFAM" id="SSF52058">
    <property type="entry name" value="L domain-like"/>
    <property type="match status" value="1"/>
</dbReference>
<dbReference type="InterPro" id="IPR026906">
    <property type="entry name" value="LRR_5"/>
</dbReference>
<dbReference type="Proteomes" id="UP001295423">
    <property type="component" value="Unassembled WGS sequence"/>
</dbReference>
<dbReference type="EMBL" id="CAKOGP040001758">
    <property type="protein sequence ID" value="CAJ1949658.1"/>
    <property type="molecule type" value="Genomic_DNA"/>
</dbReference>
<dbReference type="Gene3D" id="3.80.10.10">
    <property type="entry name" value="Ribonuclease Inhibitor"/>
    <property type="match status" value="1"/>
</dbReference>
<proteinExistence type="predicted"/>
<organism evidence="1 2">
    <name type="scientific">Cylindrotheca closterium</name>
    <dbReference type="NCBI Taxonomy" id="2856"/>
    <lineage>
        <taxon>Eukaryota</taxon>
        <taxon>Sar</taxon>
        <taxon>Stramenopiles</taxon>
        <taxon>Ochrophyta</taxon>
        <taxon>Bacillariophyta</taxon>
        <taxon>Bacillariophyceae</taxon>
        <taxon>Bacillariophycidae</taxon>
        <taxon>Bacillariales</taxon>
        <taxon>Bacillariaceae</taxon>
        <taxon>Cylindrotheca</taxon>
    </lineage>
</organism>
<keyword evidence="2" id="KW-1185">Reference proteome</keyword>
<evidence type="ECO:0000313" key="2">
    <source>
        <dbReference type="Proteomes" id="UP001295423"/>
    </source>
</evidence>
<dbReference type="AlphaFoldDB" id="A0AAD2FQS2"/>